<name>A0A2P6NNH3_9EUKA</name>
<sequence length="86" mass="10129">MAGPEHTLNPQLLREIFPLSRFFSVCVRRALWTGYLQRHTAFLRQVLHLVACIWCDGQLVIDGYKHFLISTLYQTAQYWLRNIHVG</sequence>
<protein>
    <submittedName>
        <fullName evidence="1">Uncharacterized protein</fullName>
    </submittedName>
</protein>
<proteinExistence type="predicted"/>
<gene>
    <name evidence="1" type="ORF">PROFUN_06861</name>
</gene>
<accession>A0A2P6NNH3</accession>
<keyword evidence="2" id="KW-1185">Reference proteome</keyword>
<evidence type="ECO:0000313" key="1">
    <source>
        <dbReference type="EMBL" id="PRP85492.1"/>
    </source>
</evidence>
<comment type="caution">
    <text evidence="1">The sequence shown here is derived from an EMBL/GenBank/DDBJ whole genome shotgun (WGS) entry which is preliminary data.</text>
</comment>
<dbReference type="Proteomes" id="UP000241769">
    <property type="component" value="Unassembled WGS sequence"/>
</dbReference>
<evidence type="ECO:0000313" key="2">
    <source>
        <dbReference type="Proteomes" id="UP000241769"/>
    </source>
</evidence>
<dbReference type="EMBL" id="MDYQ01000044">
    <property type="protein sequence ID" value="PRP85492.1"/>
    <property type="molecule type" value="Genomic_DNA"/>
</dbReference>
<reference evidence="1 2" key="1">
    <citation type="journal article" date="2018" name="Genome Biol. Evol.">
        <title>Multiple Roots of Fruiting Body Formation in Amoebozoa.</title>
        <authorList>
            <person name="Hillmann F."/>
            <person name="Forbes G."/>
            <person name="Novohradska S."/>
            <person name="Ferling I."/>
            <person name="Riege K."/>
            <person name="Groth M."/>
            <person name="Westermann M."/>
            <person name="Marz M."/>
            <person name="Spaller T."/>
            <person name="Winckler T."/>
            <person name="Schaap P."/>
            <person name="Glockner G."/>
        </authorList>
    </citation>
    <scope>NUCLEOTIDE SEQUENCE [LARGE SCALE GENOMIC DNA]</scope>
    <source>
        <strain evidence="1 2">Jena</strain>
    </source>
</reference>
<dbReference type="AlphaFoldDB" id="A0A2P6NNH3"/>
<organism evidence="1 2">
    <name type="scientific">Planoprotostelium fungivorum</name>
    <dbReference type="NCBI Taxonomy" id="1890364"/>
    <lineage>
        <taxon>Eukaryota</taxon>
        <taxon>Amoebozoa</taxon>
        <taxon>Evosea</taxon>
        <taxon>Variosea</taxon>
        <taxon>Cavosteliida</taxon>
        <taxon>Cavosteliaceae</taxon>
        <taxon>Planoprotostelium</taxon>
    </lineage>
</organism>
<dbReference type="InParanoid" id="A0A2P6NNH3"/>